<keyword evidence="1" id="KW-0812">Transmembrane</keyword>
<dbReference type="EMBL" id="RJUF01000003">
    <property type="protein sequence ID" value="MCP9761870.1"/>
    <property type="molecule type" value="Genomic_DNA"/>
</dbReference>
<accession>A0AAE3H066</accession>
<keyword evidence="4" id="KW-1185">Reference proteome</keyword>
<keyword evidence="1" id="KW-0472">Membrane</keyword>
<reference evidence="3 4" key="1">
    <citation type="submission" date="2018-11" db="EMBL/GenBank/DDBJ databases">
        <title>Novel bacteria species description.</title>
        <authorList>
            <person name="Han J.-H."/>
        </authorList>
    </citation>
    <scope>NUCLEOTIDE SEQUENCE [LARGE SCALE GENOMIC DNA]</scope>
    <source>
        <strain evidence="3 4">KCTC23259</strain>
    </source>
</reference>
<dbReference type="PANTHER" id="PTHR43346:SF1">
    <property type="entry name" value="QUERCETIN 2,3-DIOXYGENASE-RELATED"/>
    <property type="match status" value="1"/>
</dbReference>
<sequence length="207" mass="23242">MIQKIIIYILGFLVVYLVGGGILFNHVLLPKPIDYSAYFEKQQQFASRAEGMQLSIKKLDKQNVFLKVSVEPYAAGPPEHIHQNFDEFFVVETGTLSLLINGQKRTLKAGESILIPKGTPHKPFNETNQMVILNDSTDAHPTMPSHFAYGLSQLYPVMDQHGAQSPKVLLKLASLGQNFDTWVADVPIFAQKAIRWLLGPTVRIIRQ</sequence>
<keyword evidence="1" id="KW-1133">Transmembrane helix</keyword>
<proteinExistence type="predicted"/>
<dbReference type="Proteomes" id="UP001204144">
    <property type="component" value="Unassembled WGS sequence"/>
</dbReference>
<dbReference type="SUPFAM" id="SSF51182">
    <property type="entry name" value="RmlC-like cupins"/>
    <property type="match status" value="1"/>
</dbReference>
<organism evidence="3 4">
    <name type="scientific">Lacihabitans soyangensis</name>
    <dbReference type="NCBI Taxonomy" id="869394"/>
    <lineage>
        <taxon>Bacteria</taxon>
        <taxon>Pseudomonadati</taxon>
        <taxon>Bacteroidota</taxon>
        <taxon>Cytophagia</taxon>
        <taxon>Cytophagales</taxon>
        <taxon>Leadbetterellaceae</taxon>
        <taxon>Lacihabitans</taxon>
    </lineage>
</organism>
<protein>
    <submittedName>
        <fullName evidence="3">Cupin domain-containing protein</fullName>
    </submittedName>
</protein>
<dbReference type="Gene3D" id="2.60.120.10">
    <property type="entry name" value="Jelly Rolls"/>
    <property type="match status" value="1"/>
</dbReference>
<evidence type="ECO:0000259" key="2">
    <source>
        <dbReference type="Pfam" id="PF07883"/>
    </source>
</evidence>
<dbReference type="InterPro" id="IPR013096">
    <property type="entry name" value="Cupin_2"/>
</dbReference>
<feature type="transmembrane region" description="Helical" evidence="1">
    <location>
        <begin position="6"/>
        <end position="29"/>
    </location>
</feature>
<gene>
    <name evidence="3" type="ORF">EGI31_02805</name>
</gene>
<comment type="caution">
    <text evidence="3">The sequence shown here is derived from an EMBL/GenBank/DDBJ whole genome shotgun (WGS) entry which is preliminary data.</text>
</comment>
<dbReference type="RefSeq" id="WP_255035612.1">
    <property type="nucleotide sequence ID" value="NZ_RJUF01000003.1"/>
</dbReference>
<dbReference type="InterPro" id="IPR052538">
    <property type="entry name" value="Flavonoid_dioxygenase-like"/>
</dbReference>
<dbReference type="PANTHER" id="PTHR43346">
    <property type="entry name" value="LIGAND BINDING DOMAIN PROTEIN, PUTATIVE (AFU_ORTHOLOGUE AFUA_6G14370)-RELATED"/>
    <property type="match status" value="1"/>
</dbReference>
<dbReference type="AlphaFoldDB" id="A0AAE3H066"/>
<name>A0AAE3H066_9BACT</name>
<dbReference type="InterPro" id="IPR011051">
    <property type="entry name" value="RmlC_Cupin_sf"/>
</dbReference>
<dbReference type="InterPro" id="IPR014710">
    <property type="entry name" value="RmlC-like_jellyroll"/>
</dbReference>
<evidence type="ECO:0000256" key="1">
    <source>
        <dbReference type="SAM" id="Phobius"/>
    </source>
</evidence>
<feature type="domain" description="Cupin type-2" evidence="2">
    <location>
        <begin position="68"/>
        <end position="131"/>
    </location>
</feature>
<dbReference type="Pfam" id="PF07883">
    <property type="entry name" value="Cupin_2"/>
    <property type="match status" value="1"/>
</dbReference>
<evidence type="ECO:0000313" key="4">
    <source>
        <dbReference type="Proteomes" id="UP001204144"/>
    </source>
</evidence>
<evidence type="ECO:0000313" key="3">
    <source>
        <dbReference type="EMBL" id="MCP9761870.1"/>
    </source>
</evidence>